<evidence type="ECO:0000313" key="2">
    <source>
        <dbReference type="Proteomes" id="UP000613193"/>
    </source>
</evidence>
<dbReference type="Proteomes" id="UP000613193">
    <property type="component" value="Unassembled WGS sequence"/>
</dbReference>
<keyword evidence="1" id="KW-0449">Lipoprotein</keyword>
<sequence length="482" mass="54189">MMKKYLYLLYTVFFIAILPLSSCKKDFEELAVNPNTSDKALPEALLAPAITAIVKANMSRSQRITNELMQVTVNMGDSEGKIFRYDIRNSEADYLWNAWYIELTNFNDIYQGGVDNGNQTYQGIALICQAWVFSMLTDTYGDVPYFNANKAKDGLFTPAFDKQEDIYKDLFAKLEQANTLLAAGANVSSASDPVYGGIAAKWRKFGNSLYLRLLLRVSGKDEANSSAKIKEIVDTKATTYPIMASNDDSAILMWTGQSPYVSPFATLRAADWYTPKLTSFFVNNLNEWSDPRIGKWATLFEGDYAGVPSGYAVGEMPQAKSTLPTSLQTSALLGNILNYAEVQFILAEAAAKGWITSKPAQTYYQDGITADITMWGYTVPTNYFNYDLVKWDDSYNLDKKMEMIHLQKYYSLFFTDLESWFEYRRTGHPVLPKGAGLKNNGIMPARLNYPVYVQSTNGDNYRAAVASQGPDNISTQVWWQKP</sequence>
<accession>A0A934PQ73</accession>
<keyword evidence="2" id="KW-1185">Reference proteome</keyword>
<dbReference type="Pfam" id="PF12771">
    <property type="entry name" value="SusD-like_2"/>
    <property type="match status" value="1"/>
</dbReference>
<dbReference type="Gene3D" id="1.25.40.390">
    <property type="match status" value="1"/>
</dbReference>
<dbReference type="EMBL" id="JAEHFW010000001">
    <property type="protein sequence ID" value="MBK0378739.1"/>
    <property type="molecule type" value="Genomic_DNA"/>
</dbReference>
<dbReference type="RefSeq" id="WP_200065019.1">
    <property type="nucleotide sequence ID" value="NZ_JAEHFW010000001.1"/>
</dbReference>
<dbReference type="AlphaFoldDB" id="A0A934PQ73"/>
<organism evidence="1 2">
    <name type="scientific">Mucilaginibacter segetis</name>
    <dbReference type="NCBI Taxonomy" id="2793071"/>
    <lineage>
        <taxon>Bacteria</taxon>
        <taxon>Pseudomonadati</taxon>
        <taxon>Bacteroidota</taxon>
        <taxon>Sphingobacteriia</taxon>
        <taxon>Sphingobacteriales</taxon>
        <taxon>Sphingobacteriaceae</taxon>
        <taxon>Mucilaginibacter</taxon>
    </lineage>
</organism>
<proteinExistence type="predicted"/>
<evidence type="ECO:0000313" key="1">
    <source>
        <dbReference type="EMBL" id="MBK0378739.1"/>
    </source>
</evidence>
<comment type="caution">
    <text evidence="1">The sequence shown here is derived from an EMBL/GenBank/DDBJ whole genome shotgun (WGS) entry which is preliminary data.</text>
</comment>
<gene>
    <name evidence="1" type="ORF">I5M19_05445</name>
</gene>
<name>A0A934PQ73_9SPHI</name>
<dbReference type="InterPro" id="IPR011990">
    <property type="entry name" value="TPR-like_helical_dom_sf"/>
</dbReference>
<reference evidence="1" key="1">
    <citation type="submission" date="2020-12" db="EMBL/GenBank/DDBJ databases">
        <title>Bacterial novel species Mucilaginibacter sp. SD-g isolated from soil.</title>
        <authorList>
            <person name="Jung H.-Y."/>
        </authorList>
    </citation>
    <scope>NUCLEOTIDE SEQUENCE</scope>
    <source>
        <strain evidence="1">SD-g</strain>
    </source>
</reference>
<protein>
    <submittedName>
        <fullName evidence="1">SusD/RagB family nutrient-binding outer membrane lipoprotein</fullName>
    </submittedName>
</protein>
<dbReference type="InterPro" id="IPR041662">
    <property type="entry name" value="SusD-like_2"/>
</dbReference>
<dbReference type="SUPFAM" id="SSF48452">
    <property type="entry name" value="TPR-like"/>
    <property type="match status" value="1"/>
</dbReference>